<evidence type="ECO:0000256" key="1">
    <source>
        <dbReference type="ARBA" id="ARBA00002300"/>
    </source>
</evidence>
<keyword evidence="15 17" id="KW-0539">Nucleus</keyword>
<proteinExistence type="inferred from homology"/>
<dbReference type="GO" id="GO:0016787">
    <property type="term" value="F:hydrolase activity"/>
    <property type="evidence" value="ECO:0007669"/>
    <property type="project" value="UniProtKB-KW"/>
</dbReference>
<evidence type="ECO:0000256" key="15">
    <source>
        <dbReference type="ARBA" id="ARBA00023242"/>
    </source>
</evidence>
<dbReference type="InterPro" id="IPR041048">
    <property type="entry name" value="RuvB-like_C"/>
</dbReference>
<comment type="function">
    <text evidence="1 17">Proposed core component of the chromatin remodeling Ino80 complex which is involved in transcriptional regulation, DNA replication and probably DNA repair.</text>
</comment>
<evidence type="ECO:0000256" key="11">
    <source>
        <dbReference type="ARBA" id="ARBA00023015"/>
    </source>
</evidence>
<dbReference type="GO" id="GO:0060828">
    <property type="term" value="P:regulation of canonical Wnt signaling pathway"/>
    <property type="evidence" value="ECO:0007669"/>
    <property type="project" value="UniProtKB-ARBA"/>
</dbReference>
<evidence type="ECO:0000256" key="13">
    <source>
        <dbReference type="ARBA" id="ARBA00023163"/>
    </source>
</evidence>
<comment type="caution">
    <text evidence="20">The sequence shown here is derived from an EMBL/GenBank/DDBJ whole genome shotgun (WGS) entry which is preliminary data.</text>
</comment>
<keyword evidence="4" id="KW-0678">Repressor</keyword>
<dbReference type="SMART" id="SM00700">
    <property type="entry name" value="JHBP"/>
    <property type="match status" value="1"/>
</dbReference>
<comment type="similarity">
    <text evidence="3 17">Belongs to the RuvB family.</text>
</comment>
<keyword evidence="17" id="KW-0156">Chromatin regulator</keyword>
<dbReference type="InterPro" id="IPR010339">
    <property type="entry name" value="TIP49_P-loop"/>
</dbReference>
<protein>
    <recommendedName>
        <fullName evidence="17">RuvB-like helicase</fullName>
        <ecNumber evidence="17">3.6.4.12</ecNumber>
    </recommendedName>
</protein>
<dbReference type="GO" id="GO:0005524">
    <property type="term" value="F:ATP binding"/>
    <property type="evidence" value="ECO:0007669"/>
    <property type="project" value="UniProtKB-KW"/>
</dbReference>
<keyword evidence="6 17" id="KW-0547">Nucleotide-binding</keyword>
<keyword evidence="9 17" id="KW-0347">Helicase</keyword>
<dbReference type="SUPFAM" id="SSF52540">
    <property type="entry name" value="P-loop containing nucleoside triphosphate hydrolases"/>
    <property type="match status" value="1"/>
</dbReference>
<evidence type="ECO:0000256" key="4">
    <source>
        <dbReference type="ARBA" id="ARBA00022491"/>
    </source>
</evidence>
<evidence type="ECO:0000256" key="3">
    <source>
        <dbReference type="ARBA" id="ARBA00007519"/>
    </source>
</evidence>
<keyword evidence="14 17" id="KW-0234">DNA repair</keyword>
<dbReference type="Gene3D" id="3.15.10.30">
    <property type="entry name" value="Haemolymph juvenile hormone binding protein"/>
    <property type="match status" value="1"/>
</dbReference>
<evidence type="ECO:0000259" key="19">
    <source>
        <dbReference type="SMART" id="SM00382"/>
    </source>
</evidence>
<dbReference type="Gene3D" id="3.40.50.300">
    <property type="entry name" value="P-loop containing nucleotide triphosphate hydrolases"/>
    <property type="match status" value="1"/>
</dbReference>
<evidence type="ECO:0000256" key="14">
    <source>
        <dbReference type="ARBA" id="ARBA00023204"/>
    </source>
</evidence>
<evidence type="ECO:0000256" key="7">
    <source>
        <dbReference type="ARBA" id="ARBA00022763"/>
    </source>
</evidence>
<dbReference type="InterPro" id="IPR038606">
    <property type="entry name" value="To_sf"/>
</dbReference>
<dbReference type="EMBL" id="JABDTM020023436">
    <property type="protein sequence ID" value="KAH0815191.1"/>
    <property type="molecule type" value="Genomic_DNA"/>
</dbReference>
<dbReference type="InterPro" id="IPR010562">
    <property type="entry name" value="Haemolymph_juvenile_hormone-bd"/>
</dbReference>
<keyword evidence="8 17" id="KW-0378">Hydrolase</keyword>
<evidence type="ECO:0000256" key="5">
    <source>
        <dbReference type="ARBA" id="ARBA00022729"/>
    </source>
</evidence>
<name>A0A8J6HI14_TENMO</name>
<dbReference type="EC" id="3.6.4.12" evidence="17"/>
<dbReference type="GO" id="GO:0000123">
    <property type="term" value="C:histone acetyltransferase complex"/>
    <property type="evidence" value="ECO:0007669"/>
    <property type="project" value="UniProtKB-ARBA"/>
</dbReference>
<dbReference type="Pfam" id="PF06068">
    <property type="entry name" value="TIP49"/>
    <property type="match status" value="1"/>
</dbReference>
<keyword evidence="11 17" id="KW-0805">Transcription regulation</keyword>
<dbReference type="GO" id="GO:0006281">
    <property type="term" value="P:DNA repair"/>
    <property type="evidence" value="ECO:0007669"/>
    <property type="project" value="UniProtKB-KW"/>
</dbReference>
<dbReference type="InterPro" id="IPR027238">
    <property type="entry name" value="RuvB-like"/>
</dbReference>
<dbReference type="FunFam" id="3.15.10.30:FF:000001">
    <property type="entry name" value="Takeout-like protein 1"/>
    <property type="match status" value="1"/>
</dbReference>
<dbReference type="GO" id="GO:0009968">
    <property type="term" value="P:negative regulation of signal transduction"/>
    <property type="evidence" value="ECO:0007669"/>
    <property type="project" value="UniProtKB-ARBA"/>
</dbReference>
<feature type="signal peptide" evidence="18">
    <location>
        <begin position="1"/>
        <end position="17"/>
    </location>
</feature>
<dbReference type="Pfam" id="PF06585">
    <property type="entry name" value="JHBP"/>
    <property type="match status" value="1"/>
</dbReference>
<evidence type="ECO:0000256" key="6">
    <source>
        <dbReference type="ARBA" id="ARBA00022741"/>
    </source>
</evidence>
<evidence type="ECO:0000256" key="2">
    <source>
        <dbReference type="ARBA" id="ARBA00004123"/>
    </source>
</evidence>
<gene>
    <name evidence="20" type="ORF">GEV33_007601</name>
</gene>
<dbReference type="InterPro" id="IPR042487">
    <property type="entry name" value="RuvBL1/2_DNA/RNA_bd_dom"/>
</dbReference>
<dbReference type="PANTHER" id="PTHR11093">
    <property type="entry name" value="RUVB-RELATED REPTIN AND PONTIN"/>
    <property type="match status" value="1"/>
</dbReference>
<keyword evidence="12" id="KW-0090">Biological rhythms</keyword>
<dbReference type="FunFam" id="2.40.50.360:FF:000002">
    <property type="entry name" value="RuvB-like helicase"/>
    <property type="match status" value="1"/>
</dbReference>
<dbReference type="GO" id="GO:0005634">
    <property type="term" value="C:nucleus"/>
    <property type="evidence" value="ECO:0007669"/>
    <property type="project" value="UniProtKB-SubCell"/>
</dbReference>
<dbReference type="FunFam" id="1.10.8.60:FF:000010">
    <property type="entry name" value="RuvB-like helicase"/>
    <property type="match status" value="1"/>
</dbReference>
<comment type="catalytic activity">
    <reaction evidence="17">
        <text>ATP + H2O = ADP + phosphate + H(+)</text>
        <dbReference type="Rhea" id="RHEA:13065"/>
        <dbReference type="ChEBI" id="CHEBI:15377"/>
        <dbReference type="ChEBI" id="CHEBI:15378"/>
        <dbReference type="ChEBI" id="CHEBI:30616"/>
        <dbReference type="ChEBI" id="CHEBI:43474"/>
        <dbReference type="ChEBI" id="CHEBI:456216"/>
        <dbReference type="EC" id="3.6.4.12"/>
    </reaction>
</comment>
<comment type="similarity">
    <text evidence="16">Belongs to the TO family.</text>
</comment>
<evidence type="ECO:0000256" key="8">
    <source>
        <dbReference type="ARBA" id="ARBA00022801"/>
    </source>
</evidence>
<dbReference type="SMART" id="SM00382">
    <property type="entry name" value="AAA"/>
    <property type="match status" value="1"/>
</dbReference>
<dbReference type="Gene3D" id="2.40.50.360">
    <property type="entry name" value="RuvB-like helicase, domain II"/>
    <property type="match status" value="1"/>
</dbReference>
<evidence type="ECO:0000256" key="18">
    <source>
        <dbReference type="SAM" id="SignalP"/>
    </source>
</evidence>
<keyword evidence="5 18" id="KW-0732">Signal</keyword>
<dbReference type="Gene3D" id="1.10.8.60">
    <property type="match status" value="1"/>
</dbReference>
<evidence type="ECO:0000313" key="21">
    <source>
        <dbReference type="Proteomes" id="UP000719412"/>
    </source>
</evidence>
<dbReference type="Proteomes" id="UP000719412">
    <property type="component" value="Unassembled WGS sequence"/>
</dbReference>
<keyword evidence="13 17" id="KW-0804">Transcription</keyword>
<dbReference type="GO" id="GO:0140861">
    <property type="term" value="P:DNA repair-dependent chromatin remodeling"/>
    <property type="evidence" value="ECO:0007669"/>
    <property type="project" value="UniProtKB-ARBA"/>
</dbReference>
<evidence type="ECO:0000256" key="17">
    <source>
        <dbReference type="RuleBase" id="RU363048"/>
    </source>
</evidence>
<dbReference type="InterPro" id="IPR027417">
    <property type="entry name" value="P-loop_NTPase"/>
</dbReference>
<evidence type="ECO:0000313" key="20">
    <source>
        <dbReference type="EMBL" id="KAH0815191.1"/>
    </source>
</evidence>
<dbReference type="GO" id="GO:0042127">
    <property type="term" value="P:regulation of cell population proliferation"/>
    <property type="evidence" value="ECO:0007669"/>
    <property type="project" value="UniProtKB-ARBA"/>
</dbReference>
<keyword evidence="7 17" id="KW-0227">DNA damage</keyword>
<evidence type="ECO:0000256" key="12">
    <source>
        <dbReference type="ARBA" id="ARBA00023108"/>
    </source>
</evidence>
<evidence type="ECO:0000256" key="16">
    <source>
        <dbReference type="ARBA" id="ARBA00060902"/>
    </source>
</evidence>
<dbReference type="GO" id="GO:0003712">
    <property type="term" value="F:transcription coregulator activity"/>
    <property type="evidence" value="ECO:0007669"/>
    <property type="project" value="UniProtKB-ARBA"/>
</dbReference>
<keyword evidence="21" id="KW-1185">Reference proteome</keyword>
<dbReference type="GO" id="GO:0007623">
    <property type="term" value="P:circadian rhythm"/>
    <property type="evidence" value="ECO:0007669"/>
    <property type="project" value="UniProtKB-ARBA"/>
</dbReference>
<feature type="domain" description="AAA+ ATPase" evidence="19">
    <location>
        <begin position="303"/>
        <end position="595"/>
    </location>
</feature>
<evidence type="ECO:0000256" key="9">
    <source>
        <dbReference type="ARBA" id="ARBA00022806"/>
    </source>
</evidence>
<feature type="chain" id="PRO_5035322523" description="RuvB-like helicase" evidence="18">
    <location>
        <begin position="18"/>
        <end position="697"/>
    </location>
</feature>
<organism evidence="20 21">
    <name type="scientific">Tenebrio molitor</name>
    <name type="common">Yellow mealworm beetle</name>
    <dbReference type="NCBI Taxonomy" id="7067"/>
    <lineage>
        <taxon>Eukaryota</taxon>
        <taxon>Metazoa</taxon>
        <taxon>Ecdysozoa</taxon>
        <taxon>Arthropoda</taxon>
        <taxon>Hexapoda</taxon>
        <taxon>Insecta</taxon>
        <taxon>Pterygota</taxon>
        <taxon>Neoptera</taxon>
        <taxon>Endopterygota</taxon>
        <taxon>Coleoptera</taxon>
        <taxon>Polyphaga</taxon>
        <taxon>Cucujiformia</taxon>
        <taxon>Tenebrionidae</taxon>
        <taxon>Tenebrio</taxon>
    </lineage>
</organism>
<accession>A0A8J6HI14</accession>
<comment type="subcellular location">
    <subcellularLocation>
        <location evidence="2 17">Nucleus</location>
    </subcellularLocation>
</comment>
<evidence type="ECO:0000256" key="10">
    <source>
        <dbReference type="ARBA" id="ARBA00022840"/>
    </source>
</evidence>
<reference evidence="20" key="1">
    <citation type="journal article" date="2020" name="J Insects Food Feed">
        <title>The yellow mealworm (Tenebrio molitor) genome: a resource for the emerging insects as food and feed industry.</title>
        <authorList>
            <person name="Eriksson T."/>
            <person name="Andere A."/>
            <person name="Kelstrup H."/>
            <person name="Emery V."/>
            <person name="Picard C."/>
        </authorList>
    </citation>
    <scope>NUCLEOTIDE SEQUENCE</scope>
    <source>
        <strain evidence="20">Stoneville</strain>
        <tissue evidence="20">Whole head</tissue>
    </source>
</reference>
<sequence>MIFAFLAVLLVFVSSKSLPPDIKKCSKSDPNLGKCLDTTVVDAVHKLSAGSKDLGVVPLEPLFIEKVDLGNPSDGSVSIHQEYENLRFHGITNATLFDSDADFTGDNCRWKFKTITGAVTMEADYKMTGKLLVFPINGHGKCKNVLYEVFSEYDVKCERFTKKNKKYLRITDFGFKVKPKRVVFGFDNIIDGNEQLSKEVVKTLNENALSVYADVGKAFDEVIAKIWKQTINQVFSRAAAAAKIAEVRETTRVERIGAHSHIRGLGLDESLEARHVSQGMVGQTSARRAIGIVLKMVREGRIAGRAVLLAGQPGTGKTAIATALAAALGHDTPFTSMAGSEIYSLEMGKTEALTQAIRKSIGVRIKEESEIIEGEVVEVQIERPATGVGTKVGKLILKTTEMETVYDLGGKMIDSILKEKVQSGDVITIDKATGKITRLGRSFARARDYDATGQQTRFVQCPEGELQKRKEVVHTVTLHEIDVINSRTHGFLALFSGDTGEIKSEVREQINGKVAEWREEGKAEMIPGVLFIDEVHMLDIECFSFLNRALENEMAPIVIMATNRGITRIRGTNYKSPHGIPLDLLDRMIIVPTTPYDEKELREILSIRCEEEDCQMSDNALTVLTRISKETSLRYGMQLIMTSSLIARKRKAPEVDVEDIKRAYQLFFDEGRSVQFLKEYQQEFMFNEEDAAEMDTS</sequence>
<keyword evidence="10 17" id="KW-0067">ATP-binding</keyword>
<reference evidence="20" key="2">
    <citation type="submission" date="2021-08" db="EMBL/GenBank/DDBJ databases">
        <authorList>
            <person name="Eriksson T."/>
        </authorList>
    </citation>
    <scope>NUCLEOTIDE SEQUENCE</scope>
    <source>
        <strain evidence="20">Stoneville</strain>
        <tissue evidence="20">Whole head</tissue>
    </source>
</reference>
<dbReference type="FunFam" id="3.40.50.300:FF:002221">
    <property type="entry name" value="RuvB-like 2"/>
    <property type="match status" value="2"/>
</dbReference>
<dbReference type="AlphaFoldDB" id="A0A8J6HI14"/>
<dbReference type="Pfam" id="PF17856">
    <property type="entry name" value="TIP49_C"/>
    <property type="match status" value="1"/>
</dbReference>
<dbReference type="GO" id="GO:0045893">
    <property type="term" value="P:positive regulation of DNA-templated transcription"/>
    <property type="evidence" value="ECO:0007669"/>
    <property type="project" value="UniProtKB-ARBA"/>
</dbReference>
<dbReference type="InterPro" id="IPR003593">
    <property type="entry name" value="AAA+_ATPase"/>
</dbReference>
<dbReference type="GO" id="GO:0003678">
    <property type="term" value="F:DNA helicase activity"/>
    <property type="evidence" value="ECO:0007669"/>
    <property type="project" value="UniProtKB-EC"/>
</dbReference>